<keyword evidence="2" id="KW-0472">Membrane</keyword>
<name>A0A7Y7PRV3_9BACT</name>
<evidence type="ECO:0000256" key="2">
    <source>
        <dbReference type="SAM" id="Phobius"/>
    </source>
</evidence>
<proteinExistence type="predicted"/>
<gene>
    <name evidence="3" type="ORF">HW554_16755</name>
</gene>
<dbReference type="EMBL" id="JABKAU010000039">
    <property type="protein sequence ID" value="NVO32868.1"/>
    <property type="molecule type" value="Genomic_DNA"/>
</dbReference>
<evidence type="ECO:0000313" key="4">
    <source>
        <dbReference type="Proteomes" id="UP000565521"/>
    </source>
</evidence>
<accession>A0A7Y7PRV3</accession>
<keyword evidence="4" id="KW-1185">Reference proteome</keyword>
<feature type="region of interest" description="Disordered" evidence="1">
    <location>
        <begin position="51"/>
        <end position="87"/>
    </location>
</feature>
<evidence type="ECO:0000256" key="1">
    <source>
        <dbReference type="SAM" id="MobiDB-lite"/>
    </source>
</evidence>
<comment type="caution">
    <text evidence="3">The sequence shown here is derived from an EMBL/GenBank/DDBJ whole genome shotgun (WGS) entry which is preliminary data.</text>
</comment>
<dbReference type="AlphaFoldDB" id="A0A7Y7PRV3"/>
<sequence length="119" mass="12798">MKRHAAQGYMTSFFTVLRPVASVLLGFLVLVLLAYGYIAWWSPEAISGGRNARNAHRVRPGMRSSQARAIMGPAERTTSSSNPGDGRTIYVYTPPPFASDAIYLAVGPDSTVIGISHGD</sequence>
<keyword evidence="2" id="KW-1133">Transmembrane helix</keyword>
<evidence type="ECO:0000313" key="3">
    <source>
        <dbReference type="EMBL" id="NVO32868.1"/>
    </source>
</evidence>
<organism evidence="3 4">
    <name type="scientific">Hymenobacter lapidiphilus</name>
    <dbReference type="NCBI Taxonomy" id="2608003"/>
    <lineage>
        <taxon>Bacteria</taxon>
        <taxon>Pseudomonadati</taxon>
        <taxon>Bacteroidota</taxon>
        <taxon>Cytophagia</taxon>
        <taxon>Cytophagales</taxon>
        <taxon>Hymenobacteraceae</taxon>
        <taxon>Hymenobacter</taxon>
    </lineage>
</organism>
<keyword evidence="2" id="KW-0812">Transmembrane</keyword>
<dbReference type="RefSeq" id="WP_176909731.1">
    <property type="nucleotide sequence ID" value="NZ_JABKAU010000039.1"/>
</dbReference>
<reference evidence="3 4" key="1">
    <citation type="submission" date="2020-05" db="EMBL/GenBank/DDBJ databases">
        <title>Hymenobacter terrestris sp. nov. and Hymenobacter lapidiphilus sp. nov., isolated from regoliths in Antarctica.</title>
        <authorList>
            <person name="Sedlacek I."/>
            <person name="Pantucek R."/>
            <person name="Zeman M."/>
            <person name="Holochova P."/>
            <person name="Kralova S."/>
            <person name="Stankova E."/>
            <person name="Sedo O."/>
            <person name="Micenkova L."/>
            <person name="Svec P."/>
            <person name="Gupta V."/>
            <person name="Sood U."/>
            <person name="Korpole U.S."/>
            <person name="Lal R."/>
        </authorList>
    </citation>
    <scope>NUCLEOTIDE SEQUENCE [LARGE SCALE GENOMIC DNA]</scope>
    <source>
        <strain evidence="3 4">P5342</strain>
    </source>
</reference>
<feature type="transmembrane region" description="Helical" evidence="2">
    <location>
        <begin position="20"/>
        <end position="40"/>
    </location>
</feature>
<dbReference type="Proteomes" id="UP000565521">
    <property type="component" value="Unassembled WGS sequence"/>
</dbReference>
<protein>
    <submittedName>
        <fullName evidence="3">Uncharacterized protein</fullName>
    </submittedName>
</protein>